<dbReference type="AlphaFoldDB" id="A0A371AW27"/>
<dbReference type="OrthoDB" id="9810781at2"/>
<accession>A0A371AW27</accession>
<name>A0A371AW27_9FIRM</name>
<protein>
    <recommendedName>
        <fullName evidence="3">P-II family nitrogen regulator</fullName>
    </recommendedName>
</protein>
<sequence>MKLLYFVLSQPDKLDDILTEFIKQNIKDATIIDSVGMVRLLNSRYDEDELPFLGAVRAFMKPEWKKNKLILVVLEDEKVKNAIDAIENVIGNLAQNDTGVVFTVPIDFMKGFYKEDGK</sequence>
<proteinExistence type="predicted"/>
<dbReference type="InterPro" id="IPR011322">
    <property type="entry name" value="N-reg_PII-like_a/b"/>
</dbReference>
<dbReference type="Gene3D" id="3.30.70.120">
    <property type="match status" value="1"/>
</dbReference>
<dbReference type="Proteomes" id="UP000255036">
    <property type="component" value="Unassembled WGS sequence"/>
</dbReference>
<dbReference type="RefSeq" id="WP_115481611.1">
    <property type="nucleotide sequence ID" value="NZ_QRCT01000019.1"/>
</dbReference>
<dbReference type="SUPFAM" id="SSF54913">
    <property type="entry name" value="GlnB-like"/>
    <property type="match status" value="1"/>
</dbReference>
<comment type="caution">
    <text evidence="1">The sequence shown here is derived from an EMBL/GenBank/DDBJ whole genome shotgun (WGS) entry which is preliminary data.</text>
</comment>
<evidence type="ECO:0000313" key="2">
    <source>
        <dbReference type="Proteomes" id="UP000255036"/>
    </source>
</evidence>
<reference evidence="1 2" key="1">
    <citation type="submission" date="2018-07" db="EMBL/GenBank/DDBJ databases">
        <title>Anaerosacharophilus polymeroproducens gen. nov. sp. nov., an anaerobic bacterium isolated from salt field.</title>
        <authorList>
            <person name="Kim W."/>
            <person name="Yang S.-H."/>
            <person name="Oh J."/>
            <person name="Lee J.-H."/>
            <person name="Kwon K.K."/>
        </authorList>
    </citation>
    <scope>NUCLEOTIDE SEQUENCE [LARGE SCALE GENOMIC DNA]</scope>
    <source>
        <strain evidence="1 2">MCWD5</strain>
    </source>
</reference>
<keyword evidence="2" id="KW-1185">Reference proteome</keyword>
<organism evidence="1 2">
    <name type="scientific">Anaerosacchariphilus polymeriproducens</name>
    <dbReference type="NCBI Taxonomy" id="1812858"/>
    <lineage>
        <taxon>Bacteria</taxon>
        <taxon>Bacillati</taxon>
        <taxon>Bacillota</taxon>
        <taxon>Clostridia</taxon>
        <taxon>Lachnospirales</taxon>
        <taxon>Lachnospiraceae</taxon>
        <taxon>Anaerosacchariphilus</taxon>
    </lineage>
</organism>
<evidence type="ECO:0000313" key="1">
    <source>
        <dbReference type="EMBL" id="RDU23742.1"/>
    </source>
</evidence>
<dbReference type="InterPro" id="IPR015867">
    <property type="entry name" value="N-reg_PII/ATP_PRibTrfase_C"/>
</dbReference>
<evidence type="ECO:0008006" key="3">
    <source>
        <dbReference type="Google" id="ProtNLM"/>
    </source>
</evidence>
<gene>
    <name evidence="1" type="ORF">DWV06_07745</name>
</gene>
<dbReference type="EMBL" id="QRCT01000019">
    <property type="protein sequence ID" value="RDU23742.1"/>
    <property type="molecule type" value="Genomic_DNA"/>
</dbReference>